<keyword evidence="4" id="KW-0862">Zinc</keyword>
<dbReference type="GO" id="GO:0003676">
    <property type="term" value="F:nucleic acid binding"/>
    <property type="evidence" value="ECO:0007669"/>
    <property type="project" value="InterPro"/>
</dbReference>
<dbReference type="SUPFAM" id="SSF55186">
    <property type="entry name" value="ThrRS/AlaRS common domain"/>
    <property type="match status" value="1"/>
</dbReference>
<accession>A0A8T4LEA4</accession>
<sequence>MTVELFLKDHYLRQCDAMVTGLIDEKSVVLDQTVFYPQGGGQPSDTGVLTRENESFFVSGCRRNGAEIVHVVDKPGLRIGDYVKGTIDWDRRHRLMRSHTSAHLLAHVLFSETGALITGNQLDLDQCRMDFSSQDVGRERLKDFEQKTNDLIARNLAVSTSFEKFEDAVKRPELFRLKDVLPKNLPVLRIVSIGDVDVQADGGTHVAFTKEVGGIEIFDLKNKGAENRRIYWRLSN</sequence>
<dbReference type="Gene3D" id="3.30.980.10">
    <property type="entry name" value="Threonyl-trna Synthetase, Chain A, domain 2"/>
    <property type="match status" value="1"/>
</dbReference>
<dbReference type="Proteomes" id="UP000675968">
    <property type="component" value="Unassembled WGS sequence"/>
</dbReference>
<dbReference type="InterPro" id="IPR009000">
    <property type="entry name" value="Transl_B-barrel_sf"/>
</dbReference>
<dbReference type="GO" id="GO:0004813">
    <property type="term" value="F:alanine-tRNA ligase activity"/>
    <property type="evidence" value="ECO:0007669"/>
    <property type="project" value="InterPro"/>
</dbReference>
<dbReference type="SMART" id="SM00863">
    <property type="entry name" value="tRNA_SAD"/>
    <property type="match status" value="1"/>
</dbReference>
<dbReference type="GO" id="GO:0005737">
    <property type="term" value="C:cytoplasm"/>
    <property type="evidence" value="ECO:0007669"/>
    <property type="project" value="UniProtKB-SubCell"/>
</dbReference>
<evidence type="ECO:0000256" key="1">
    <source>
        <dbReference type="ARBA" id="ARBA00001947"/>
    </source>
</evidence>
<evidence type="ECO:0000256" key="2">
    <source>
        <dbReference type="ARBA" id="ARBA00004496"/>
    </source>
</evidence>
<dbReference type="Pfam" id="PF07973">
    <property type="entry name" value="tRNA_SAD"/>
    <property type="match status" value="1"/>
</dbReference>
<evidence type="ECO:0000313" key="7">
    <source>
        <dbReference type="Proteomes" id="UP000675968"/>
    </source>
</evidence>
<dbReference type="PROSITE" id="PS50860">
    <property type="entry name" value="AA_TRNA_LIGASE_II_ALA"/>
    <property type="match status" value="1"/>
</dbReference>
<proteinExistence type="predicted"/>
<dbReference type="InterPro" id="IPR018164">
    <property type="entry name" value="Ala-tRNA-synth_IIc_N"/>
</dbReference>
<keyword evidence="3" id="KW-0479">Metal-binding</keyword>
<dbReference type="InterPro" id="IPR018163">
    <property type="entry name" value="Thr/Ala-tRNA-synth_IIc_edit"/>
</dbReference>
<evidence type="ECO:0000313" key="6">
    <source>
        <dbReference type="EMBL" id="MBS3061615.1"/>
    </source>
</evidence>
<gene>
    <name evidence="6" type="ORF">J4215_03465</name>
</gene>
<protein>
    <submittedName>
        <fullName evidence="6">Alanyl-tRNA editing protein</fullName>
    </submittedName>
</protein>
<reference evidence="6" key="2">
    <citation type="submission" date="2021-05" db="EMBL/GenBank/DDBJ databases">
        <title>Protein family content uncovers lineage relationships and bacterial pathway maintenance mechanisms in DPANN archaea.</title>
        <authorList>
            <person name="Castelle C.J."/>
            <person name="Meheust R."/>
            <person name="Jaffe A.L."/>
            <person name="Seitz K."/>
            <person name="Gong X."/>
            <person name="Baker B.J."/>
            <person name="Banfield J.F."/>
        </authorList>
    </citation>
    <scope>NUCLEOTIDE SEQUENCE</scope>
    <source>
        <strain evidence="6">RIFCSPLOWO2_01_FULL_AR10_48_17</strain>
    </source>
</reference>
<dbReference type="PANTHER" id="PTHR43462:SF1">
    <property type="entry name" value="ALANYL-TRNA EDITING PROTEIN AARSD1"/>
    <property type="match status" value="1"/>
</dbReference>
<dbReference type="InterPro" id="IPR012947">
    <property type="entry name" value="tRNA_SAD"/>
</dbReference>
<evidence type="ECO:0000256" key="3">
    <source>
        <dbReference type="ARBA" id="ARBA00022723"/>
    </source>
</evidence>
<dbReference type="PANTHER" id="PTHR43462">
    <property type="entry name" value="ALANYL-TRNA EDITING PROTEIN"/>
    <property type="match status" value="1"/>
</dbReference>
<evidence type="ECO:0000259" key="5">
    <source>
        <dbReference type="PROSITE" id="PS50860"/>
    </source>
</evidence>
<dbReference type="Pfam" id="PF01411">
    <property type="entry name" value="tRNA-synt_2c"/>
    <property type="match status" value="1"/>
</dbReference>
<organism evidence="6 7">
    <name type="scientific">Candidatus Iainarchaeum sp</name>
    <dbReference type="NCBI Taxonomy" id="3101447"/>
    <lineage>
        <taxon>Archaea</taxon>
        <taxon>Candidatus Iainarchaeota</taxon>
        <taxon>Candidatus Iainarchaeia</taxon>
        <taxon>Candidatus Iainarchaeales</taxon>
        <taxon>Candidatus Iainarchaeaceae</taxon>
        <taxon>Candidatus Iainarchaeum</taxon>
    </lineage>
</organism>
<comment type="subcellular location">
    <subcellularLocation>
        <location evidence="2">Cytoplasm</location>
    </subcellularLocation>
</comment>
<dbReference type="AlphaFoldDB" id="A0A8T4LEA4"/>
<dbReference type="GO" id="GO:0006419">
    <property type="term" value="P:alanyl-tRNA aminoacylation"/>
    <property type="evidence" value="ECO:0007669"/>
    <property type="project" value="InterPro"/>
</dbReference>
<dbReference type="InterPro" id="IPR051335">
    <property type="entry name" value="Alanyl-tRNA_Editing_Enzymes"/>
</dbReference>
<evidence type="ECO:0000256" key="4">
    <source>
        <dbReference type="ARBA" id="ARBA00022833"/>
    </source>
</evidence>
<dbReference type="SUPFAM" id="SSF50447">
    <property type="entry name" value="Translation proteins"/>
    <property type="match status" value="1"/>
</dbReference>
<dbReference type="GO" id="GO:0002161">
    <property type="term" value="F:aminoacyl-tRNA deacylase activity"/>
    <property type="evidence" value="ECO:0007669"/>
    <property type="project" value="UniProtKB-ARBA"/>
</dbReference>
<reference evidence="6" key="1">
    <citation type="submission" date="2021-03" db="EMBL/GenBank/DDBJ databases">
        <authorList>
            <person name="Jaffe A."/>
        </authorList>
    </citation>
    <scope>NUCLEOTIDE SEQUENCE</scope>
    <source>
        <strain evidence="6">RIFCSPLOWO2_01_FULL_AR10_48_17</strain>
    </source>
</reference>
<dbReference type="InterPro" id="IPR018165">
    <property type="entry name" value="Ala-tRNA-synth_IIc_core"/>
</dbReference>
<name>A0A8T4LEA4_9ARCH</name>
<feature type="domain" description="Alanyl-transfer RNA synthetases family profile" evidence="5">
    <location>
        <begin position="1"/>
        <end position="236"/>
    </location>
</feature>
<comment type="caution">
    <text evidence="6">The sequence shown here is derived from an EMBL/GenBank/DDBJ whole genome shotgun (WGS) entry which is preliminary data.</text>
</comment>
<comment type="cofactor">
    <cofactor evidence="1">
        <name>Zn(2+)</name>
        <dbReference type="ChEBI" id="CHEBI:29105"/>
    </cofactor>
</comment>
<dbReference type="EMBL" id="JAGVWC010000010">
    <property type="protein sequence ID" value="MBS3061615.1"/>
    <property type="molecule type" value="Genomic_DNA"/>
</dbReference>
<dbReference type="GO" id="GO:0046872">
    <property type="term" value="F:metal ion binding"/>
    <property type="evidence" value="ECO:0007669"/>
    <property type="project" value="UniProtKB-KW"/>
</dbReference>
<dbReference type="Gene3D" id="2.40.30.130">
    <property type="match status" value="1"/>
</dbReference>
<dbReference type="GO" id="GO:0005524">
    <property type="term" value="F:ATP binding"/>
    <property type="evidence" value="ECO:0007669"/>
    <property type="project" value="InterPro"/>
</dbReference>